<dbReference type="AlphaFoldDB" id="A0A9D9EL10"/>
<evidence type="ECO:0000313" key="4">
    <source>
        <dbReference type="Proteomes" id="UP000810252"/>
    </source>
</evidence>
<reference evidence="3" key="1">
    <citation type="submission" date="2020-10" db="EMBL/GenBank/DDBJ databases">
        <authorList>
            <person name="Gilroy R."/>
        </authorList>
    </citation>
    <scope>NUCLEOTIDE SEQUENCE</scope>
    <source>
        <strain evidence="3">20514</strain>
    </source>
</reference>
<organism evidence="3 4">
    <name type="scientific">Candidatus Cryptobacteroides merdigallinarum</name>
    <dbReference type="NCBI Taxonomy" id="2840770"/>
    <lineage>
        <taxon>Bacteria</taxon>
        <taxon>Pseudomonadati</taxon>
        <taxon>Bacteroidota</taxon>
        <taxon>Bacteroidia</taxon>
        <taxon>Bacteroidales</taxon>
        <taxon>Candidatus Cryptobacteroides</taxon>
    </lineage>
</organism>
<evidence type="ECO:0000313" key="3">
    <source>
        <dbReference type="EMBL" id="MBO8449443.1"/>
    </source>
</evidence>
<feature type="chain" id="PRO_5038954535" evidence="2">
    <location>
        <begin position="22"/>
        <end position="412"/>
    </location>
</feature>
<comment type="caution">
    <text evidence="3">The sequence shown here is derived from an EMBL/GenBank/DDBJ whole genome shotgun (WGS) entry which is preliminary data.</text>
</comment>
<keyword evidence="2" id="KW-0732">Signal</keyword>
<evidence type="ECO:0000256" key="2">
    <source>
        <dbReference type="SAM" id="SignalP"/>
    </source>
</evidence>
<dbReference type="EMBL" id="JADIMQ010000133">
    <property type="protein sequence ID" value="MBO8449443.1"/>
    <property type="molecule type" value="Genomic_DNA"/>
</dbReference>
<feature type="region of interest" description="Disordered" evidence="1">
    <location>
        <begin position="99"/>
        <end position="119"/>
    </location>
</feature>
<proteinExistence type="predicted"/>
<name>A0A9D9EL10_9BACT</name>
<evidence type="ECO:0000256" key="1">
    <source>
        <dbReference type="SAM" id="MobiDB-lite"/>
    </source>
</evidence>
<feature type="signal peptide" evidence="2">
    <location>
        <begin position="1"/>
        <end position="21"/>
    </location>
</feature>
<sequence length="412" mass="46458">MKKFYAFIFTFLLAVPAAMYAGDRPQTRFIYDVDFGFRFDNREYDRSSFSPSMTIFGARITPSAGLQIQDSGTSVHKLLIGIDIMKDFGASPVPAGSLEPATATSADGSDLAAAPDETSSSLSNWDLFRELIFYYKWEKSFARTDMTLAAGIFPRKEMEGRYSTAFFSDSLEFYDPNLEGLILKFRRPSAYYEVGCDWMGKYGTGRRERFMIYSSGEASLAGGMLRLGYSGYMYHYAGCRNVWGVVDNILLNPYAGLDLSRKSGLQRLEITLGWLQSMQNDRRNIGSYVFPHGGELLLGIRNWNIGLENRLYYGTDLMPYYDSADAAGVRYGSMLYFGDPFFRVNSRRSSGLGFYDRLALSYEPRIASFLRLKVAAVLHFNEGFSGWQQTVSLKFDLQSIFSASGGRSGKRR</sequence>
<gene>
    <name evidence="3" type="ORF">IAC29_09280</name>
</gene>
<protein>
    <submittedName>
        <fullName evidence="3">Uncharacterized protein</fullName>
    </submittedName>
</protein>
<reference evidence="3" key="2">
    <citation type="journal article" date="2021" name="PeerJ">
        <title>Extensive microbial diversity within the chicken gut microbiome revealed by metagenomics and culture.</title>
        <authorList>
            <person name="Gilroy R."/>
            <person name="Ravi A."/>
            <person name="Getino M."/>
            <person name="Pursley I."/>
            <person name="Horton D.L."/>
            <person name="Alikhan N.F."/>
            <person name="Baker D."/>
            <person name="Gharbi K."/>
            <person name="Hall N."/>
            <person name="Watson M."/>
            <person name="Adriaenssens E.M."/>
            <person name="Foster-Nyarko E."/>
            <person name="Jarju S."/>
            <person name="Secka A."/>
            <person name="Antonio M."/>
            <person name="Oren A."/>
            <person name="Chaudhuri R.R."/>
            <person name="La Ragione R."/>
            <person name="Hildebrand F."/>
            <person name="Pallen M.J."/>
        </authorList>
    </citation>
    <scope>NUCLEOTIDE SEQUENCE</scope>
    <source>
        <strain evidence="3">20514</strain>
    </source>
</reference>
<accession>A0A9D9EL10</accession>
<dbReference type="Proteomes" id="UP000810252">
    <property type="component" value="Unassembled WGS sequence"/>
</dbReference>